<sequence length="256" mass="27448">MSWIATASDQDDVPQATEKPDLPLYDGPFAISGGRWLVVVAACALAFGQLALLPIPGGGELEMWVHAILLAALPLIALAWAAPRGWTSVFRQVGVRQVAQMLGFGLLNLAVTFGVALSLNSVIGGTANPAGDTLADASAVERLHFFAATIPQLLGEELITILPLLALLSVLVRRYRWNRRVALATAWIATAVMFGLMHLPTYDWNVLQCLAYIAVARVLLTLAFVVTRNLWVSTGAHIVNDWAMFSVPLITAAVLG</sequence>
<dbReference type="GO" id="GO:0080120">
    <property type="term" value="P:CAAX-box protein maturation"/>
    <property type="evidence" value="ECO:0007669"/>
    <property type="project" value="UniProtKB-ARBA"/>
</dbReference>
<keyword evidence="1" id="KW-0812">Transmembrane</keyword>
<feature type="transmembrane region" description="Helical" evidence="1">
    <location>
        <begin position="205"/>
        <end position="226"/>
    </location>
</feature>
<gene>
    <name evidence="3" type="ORF">SAMN05421637_0426</name>
</gene>
<evidence type="ECO:0000313" key="3">
    <source>
        <dbReference type="EMBL" id="SEI92326.1"/>
    </source>
</evidence>
<dbReference type="Pfam" id="PF02517">
    <property type="entry name" value="Rce1-like"/>
    <property type="match status" value="1"/>
</dbReference>
<feature type="transmembrane region" description="Helical" evidence="1">
    <location>
        <begin position="181"/>
        <end position="199"/>
    </location>
</feature>
<dbReference type="STRING" id="1043493.SAMN05421637_0426"/>
<name>A0A1H6UKX1_9MICO</name>
<feature type="transmembrane region" description="Helical" evidence="1">
    <location>
        <begin position="36"/>
        <end position="57"/>
    </location>
</feature>
<evidence type="ECO:0000259" key="2">
    <source>
        <dbReference type="Pfam" id="PF02517"/>
    </source>
</evidence>
<feature type="transmembrane region" description="Helical" evidence="1">
    <location>
        <begin position="102"/>
        <end position="123"/>
    </location>
</feature>
<keyword evidence="1" id="KW-0472">Membrane</keyword>
<dbReference type="GO" id="GO:0004175">
    <property type="term" value="F:endopeptidase activity"/>
    <property type="evidence" value="ECO:0007669"/>
    <property type="project" value="UniProtKB-ARBA"/>
</dbReference>
<keyword evidence="4" id="KW-1185">Reference proteome</keyword>
<feature type="domain" description="CAAX prenyl protease 2/Lysostaphin resistance protein A-like" evidence="2">
    <location>
        <begin position="144"/>
        <end position="242"/>
    </location>
</feature>
<dbReference type="RefSeq" id="WP_042212611.1">
    <property type="nucleotide sequence ID" value="NZ_BBLU01000002.1"/>
</dbReference>
<dbReference type="AlphaFoldDB" id="A0A1H6UKX1"/>
<dbReference type="eggNOG" id="COG1266">
    <property type="taxonomic scope" value="Bacteria"/>
</dbReference>
<dbReference type="EMBL" id="FNZI01000001">
    <property type="protein sequence ID" value="SEI92326.1"/>
    <property type="molecule type" value="Genomic_DNA"/>
</dbReference>
<protein>
    <recommendedName>
        <fullName evidence="2">CAAX prenyl protease 2/Lysostaphin resistance protein A-like domain-containing protein</fullName>
    </recommendedName>
</protein>
<accession>A0A1H6UKX1</accession>
<feature type="transmembrane region" description="Helical" evidence="1">
    <location>
        <begin position="143"/>
        <end position="169"/>
    </location>
</feature>
<evidence type="ECO:0000256" key="1">
    <source>
        <dbReference type="SAM" id="Phobius"/>
    </source>
</evidence>
<evidence type="ECO:0000313" key="4">
    <source>
        <dbReference type="Proteomes" id="UP000183315"/>
    </source>
</evidence>
<keyword evidence="1" id="KW-1133">Transmembrane helix</keyword>
<dbReference type="InterPro" id="IPR003675">
    <property type="entry name" value="Rce1/LyrA-like_dom"/>
</dbReference>
<feature type="transmembrane region" description="Helical" evidence="1">
    <location>
        <begin position="63"/>
        <end position="82"/>
    </location>
</feature>
<organism evidence="3 4">
    <name type="scientific">Demequina mangrovi</name>
    <dbReference type="NCBI Taxonomy" id="1043493"/>
    <lineage>
        <taxon>Bacteria</taxon>
        <taxon>Bacillati</taxon>
        <taxon>Actinomycetota</taxon>
        <taxon>Actinomycetes</taxon>
        <taxon>Micrococcales</taxon>
        <taxon>Demequinaceae</taxon>
        <taxon>Demequina</taxon>
    </lineage>
</organism>
<dbReference type="Proteomes" id="UP000183315">
    <property type="component" value="Unassembled WGS sequence"/>
</dbReference>
<proteinExistence type="predicted"/>
<dbReference type="OrthoDB" id="2661755at2"/>
<reference evidence="4" key="1">
    <citation type="submission" date="2016-10" db="EMBL/GenBank/DDBJ databases">
        <authorList>
            <person name="Varghese N."/>
        </authorList>
    </citation>
    <scope>NUCLEOTIDE SEQUENCE [LARGE SCALE GENOMIC DNA]</scope>
    <source>
        <strain evidence="4">DSM 24868</strain>
    </source>
</reference>